<dbReference type="Pfam" id="PF00440">
    <property type="entry name" value="TetR_N"/>
    <property type="match status" value="1"/>
</dbReference>
<keyword evidence="2 4" id="KW-0238">DNA-binding</keyword>
<feature type="domain" description="HTH tetR-type" evidence="5">
    <location>
        <begin position="34"/>
        <end position="94"/>
    </location>
</feature>
<evidence type="ECO:0000256" key="3">
    <source>
        <dbReference type="ARBA" id="ARBA00023163"/>
    </source>
</evidence>
<dbReference type="EMBL" id="CP031084">
    <property type="protein sequence ID" value="AYF04206.1"/>
    <property type="molecule type" value="Genomic_DNA"/>
</dbReference>
<dbReference type="InterPro" id="IPR001647">
    <property type="entry name" value="HTH_TetR"/>
</dbReference>
<evidence type="ECO:0000256" key="4">
    <source>
        <dbReference type="PROSITE-ProRule" id="PRU00335"/>
    </source>
</evidence>
<dbReference type="AlphaFoldDB" id="A0A386UUX4"/>
<dbReference type="SUPFAM" id="SSF46689">
    <property type="entry name" value="Homeodomain-like"/>
    <property type="match status" value="1"/>
</dbReference>
<dbReference type="GO" id="GO:0003700">
    <property type="term" value="F:DNA-binding transcription factor activity"/>
    <property type="evidence" value="ECO:0007669"/>
    <property type="project" value="TreeGrafter"/>
</dbReference>
<geneLocation type="plasmid" evidence="7">
    <name>pyee6</name>
</geneLocation>
<dbReference type="Gene3D" id="1.10.357.10">
    <property type="entry name" value="Tetracycline Repressor, domain 2"/>
    <property type="match status" value="1"/>
</dbReference>
<dbReference type="Pfam" id="PF17754">
    <property type="entry name" value="TetR_C_14"/>
    <property type="match status" value="1"/>
</dbReference>
<feature type="DNA-binding region" description="H-T-H motif" evidence="4">
    <location>
        <begin position="57"/>
        <end position="76"/>
    </location>
</feature>
<keyword evidence="3" id="KW-0804">Transcription</keyword>
<dbReference type="GO" id="GO:0000976">
    <property type="term" value="F:transcription cis-regulatory region binding"/>
    <property type="evidence" value="ECO:0007669"/>
    <property type="project" value="TreeGrafter"/>
</dbReference>
<evidence type="ECO:0000313" key="6">
    <source>
        <dbReference type="EMBL" id="AYF04206.1"/>
    </source>
</evidence>
<dbReference type="PROSITE" id="PS50977">
    <property type="entry name" value="HTH_TETR_2"/>
    <property type="match status" value="1"/>
</dbReference>
<dbReference type="InterPro" id="IPR009057">
    <property type="entry name" value="Homeodomain-like_sf"/>
</dbReference>
<gene>
    <name evidence="6" type="ORF">PY32053_04720</name>
</gene>
<name>A0A386UUX4_9RHOB</name>
<dbReference type="InterPro" id="IPR023772">
    <property type="entry name" value="DNA-bd_HTH_TetR-type_CS"/>
</dbReference>
<proteinExistence type="predicted"/>
<dbReference type="PROSITE" id="PS01081">
    <property type="entry name" value="HTH_TETR_1"/>
    <property type="match status" value="1"/>
</dbReference>
<evidence type="ECO:0000313" key="7">
    <source>
        <dbReference type="Proteomes" id="UP000272010"/>
    </source>
</evidence>
<reference evidence="7" key="1">
    <citation type="submission" date="2018-07" db="EMBL/GenBank/DDBJ databases">
        <title>Genome Structure of the Opportunistic Pathogen Paracoccus yeei (Alphaproteobacteria) and Identification of Putative Virulence Factors.</title>
        <authorList>
            <person name="Lasek R."/>
            <person name="Szuplewska M."/>
            <person name="Mitura M."/>
            <person name="Decewicz P."/>
            <person name="Chmielowska C."/>
            <person name="Pawlot A."/>
            <person name="Sentkowska D."/>
            <person name="Czarnecki J."/>
            <person name="Bartosik D."/>
        </authorList>
    </citation>
    <scope>NUCLEOTIDE SEQUENCE [LARGE SCALE GENOMIC DNA]</scope>
    <source>
        <strain evidence="7">CCUG 32053</strain>
        <plasmid evidence="7">pyee6</plasmid>
    </source>
</reference>
<dbReference type="PANTHER" id="PTHR30055:SF238">
    <property type="entry name" value="MYCOFACTOCIN BIOSYNTHESIS TRANSCRIPTIONAL REGULATOR MFTR-RELATED"/>
    <property type="match status" value="1"/>
</dbReference>
<keyword evidence="6" id="KW-0614">Plasmid</keyword>
<dbReference type="PANTHER" id="PTHR30055">
    <property type="entry name" value="HTH-TYPE TRANSCRIPTIONAL REGULATOR RUTR"/>
    <property type="match status" value="1"/>
</dbReference>
<evidence type="ECO:0000256" key="1">
    <source>
        <dbReference type="ARBA" id="ARBA00023015"/>
    </source>
</evidence>
<evidence type="ECO:0000256" key="2">
    <source>
        <dbReference type="ARBA" id="ARBA00023125"/>
    </source>
</evidence>
<dbReference type="InterPro" id="IPR041347">
    <property type="entry name" value="MftR_C"/>
</dbReference>
<sequence length="215" mass="23113">MSLSVDMALNAIAHYPMSLIPANTHLSLRERQNAAVRSEIVQSGIKRFLDCGFDETTTDEIADDVGVSRRTVFRHFPTKEDIVLSGPLASVGQLRAAVAACPANEPPLVCMQSTIVKHVAAQAERHPGALLIAKLIEKTPRLRSRSHELTDAWESALTEGLIDRNPDQAAQAPLISVVAVATARLGARRWLAADGAITLTASINHAFDELALVGL</sequence>
<dbReference type="PRINTS" id="PR00455">
    <property type="entry name" value="HTHTETR"/>
</dbReference>
<dbReference type="InterPro" id="IPR050109">
    <property type="entry name" value="HTH-type_TetR-like_transc_reg"/>
</dbReference>
<evidence type="ECO:0000259" key="5">
    <source>
        <dbReference type="PROSITE" id="PS50977"/>
    </source>
</evidence>
<dbReference type="Proteomes" id="UP000272010">
    <property type="component" value="Plasmid pYEE6"/>
</dbReference>
<protein>
    <submittedName>
        <fullName evidence="6">TetR family transcriptional regulator</fullName>
    </submittedName>
</protein>
<organism evidence="6 7">
    <name type="scientific">Paracoccus yeei</name>
    <dbReference type="NCBI Taxonomy" id="147645"/>
    <lineage>
        <taxon>Bacteria</taxon>
        <taxon>Pseudomonadati</taxon>
        <taxon>Pseudomonadota</taxon>
        <taxon>Alphaproteobacteria</taxon>
        <taxon>Rhodobacterales</taxon>
        <taxon>Paracoccaceae</taxon>
        <taxon>Paracoccus</taxon>
    </lineage>
</organism>
<keyword evidence="1" id="KW-0805">Transcription regulation</keyword>
<accession>A0A386UUX4</accession>